<feature type="transmembrane region" description="Helical" evidence="1">
    <location>
        <begin position="130"/>
        <end position="152"/>
    </location>
</feature>
<feature type="transmembrane region" description="Helical" evidence="1">
    <location>
        <begin position="26"/>
        <end position="46"/>
    </location>
</feature>
<sequence>MDQPGRFAPTPIGHAFLVPRRRVRAGLTQILCVVVGLAAGLGMPYVRSGPTIPARQVSEMLVALGLGLLGVVAVIFSLLFLVVQWAATTFTPRLLLFRDDPIVWRTFAFAMGQSVFDITAALAISNETDVSVVVPSLAVLALLATLTLIRLLQLRAFSAIQLAPVLTTISSRGRAVFAAVYPTTDLELPPLPTLPVITTIEWHRPPAVLQQILVEDLLQNARNCRSMVVLRVSPGSTLRDGLPLADVYGGPMPANAILDALVSGSERTFTQDPLLAIRLLADIALRALSPAINDPATAVQALDEIEDLLSLVASVRADSIRAVDERGDLRVVIPLPDFTSFVRTGLDDVIASASNSPLVLGRLRDLLSHVAAQSESRNRDILAKRARWIDQLSQGFPRLEPPL</sequence>
<reference evidence="2 3" key="1">
    <citation type="submission" date="2017-07" db="EMBL/GenBank/DDBJ databases">
        <title>Draft sequence of Rhodococcus enclensis 23b-28.</title>
        <authorList>
            <person name="Besaury L."/>
            <person name="Sancelme M."/>
            <person name="Amato P."/>
            <person name="Lallement A."/>
            <person name="Delort A.-M."/>
        </authorList>
    </citation>
    <scope>NUCLEOTIDE SEQUENCE [LARGE SCALE GENOMIC DNA]</scope>
    <source>
        <strain evidence="2 3">23b-28</strain>
    </source>
</reference>
<evidence type="ECO:0000256" key="1">
    <source>
        <dbReference type="SAM" id="Phobius"/>
    </source>
</evidence>
<dbReference type="Pfam" id="PF10011">
    <property type="entry name" value="DUF2254"/>
    <property type="match status" value="1"/>
</dbReference>
<evidence type="ECO:0000313" key="2">
    <source>
        <dbReference type="EMBL" id="PCK24425.1"/>
    </source>
</evidence>
<evidence type="ECO:0008006" key="4">
    <source>
        <dbReference type="Google" id="ProtNLM"/>
    </source>
</evidence>
<gene>
    <name evidence="2" type="ORF">CHR55_25905</name>
</gene>
<accession>A0A2A5J4A8</accession>
<dbReference type="RefSeq" id="WP_099698386.1">
    <property type="nucleotide sequence ID" value="NZ_NOVD01000030.1"/>
</dbReference>
<keyword evidence="1" id="KW-0812">Transmembrane</keyword>
<comment type="caution">
    <text evidence="2">The sequence shown here is derived from an EMBL/GenBank/DDBJ whole genome shotgun (WGS) entry which is preliminary data.</text>
</comment>
<feature type="transmembrane region" description="Helical" evidence="1">
    <location>
        <begin position="102"/>
        <end position="124"/>
    </location>
</feature>
<evidence type="ECO:0000313" key="3">
    <source>
        <dbReference type="Proteomes" id="UP000230886"/>
    </source>
</evidence>
<proteinExistence type="predicted"/>
<dbReference type="Proteomes" id="UP000230886">
    <property type="component" value="Unassembled WGS sequence"/>
</dbReference>
<dbReference type="AlphaFoldDB" id="A0A2A5J4A8"/>
<dbReference type="InterPro" id="IPR018723">
    <property type="entry name" value="DUF2254_membrane"/>
</dbReference>
<organism evidence="2 3">
    <name type="scientific">Rhodococcus qingshengii</name>
    <dbReference type="NCBI Taxonomy" id="334542"/>
    <lineage>
        <taxon>Bacteria</taxon>
        <taxon>Bacillati</taxon>
        <taxon>Actinomycetota</taxon>
        <taxon>Actinomycetes</taxon>
        <taxon>Mycobacteriales</taxon>
        <taxon>Nocardiaceae</taxon>
        <taxon>Rhodococcus</taxon>
        <taxon>Rhodococcus erythropolis group</taxon>
    </lineage>
</organism>
<keyword evidence="1" id="KW-1133">Transmembrane helix</keyword>
<protein>
    <recommendedName>
        <fullName evidence="4">DUF2254 domain-containing protein</fullName>
    </recommendedName>
</protein>
<keyword evidence="1" id="KW-0472">Membrane</keyword>
<dbReference type="EMBL" id="NOVD01000030">
    <property type="protein sequence ID" value="PCK24425.1"/>
    <property type="molecule type" value="Genomic_DNA"/>
</dbReference>
<feature type="transmembrane region" description="Helical" evidence="1">
    <location>
        <begin position="66"/>
        <end position="90"/>
    </location>
</feature>
<name>A0A2A5J4A8_RHOSG</name>